<evidence type="ECO:0000313" key="7">
    <source>
        <dbReference type="Proteomes" id="UP001597216"/>
    </source>
</evidence>
<proteinExistence type="predicted"/>
<keyword evidence="1" id="KW-0805">Transcription regulation</keyword>
<dbReference type="InterPro" id="IPR050109">
    <property type="entry name" value="HTH-type_TetR-like_transc_reg"/>
</dbReference>
<dbReference type="PRINTS" id="PR00455">
    <property type="entry name" value="HTHTETR"/>
</dbReference>
<feature type="domain" description="HTH tetR-type" evidence="5">
    <location>
        <begin position="18"/>
        <end position="78"/>
    </location>
</feature>
<dbReference type="EMBL" id="JBHTLQ010000051">
    <property type="protein sequence ID" value="MFD1192317.1"/>
    <property type="molecule type" value="Genomic_DNA"/>
</dbReference>
<dbReference type="PANTHER" id="PTHR30055">
    <property type="entry name" value="HTH-TYPE TRANSCRIPTIONAL REGULATOR RUTR"/>
    <property type="match status" value="1"/>
</dbReference>
<dbReference type="PROSITE" id="PS50977">
    <property type="entry name" value="HTH_TETR_2"/>
    <property type="match status" value="1"/>
</dbReference>
<evidence type="ECO:0000256" key="2">
    <source>
        <dbReference type="ARBA" id="ARBA00023125"/>
    </source>
</evidence>
<keyword evidence="3" id="KW-0804">Transcription</keyword>
<name>A0ABW3T6H8_9CAUL</name>
<dbReference type="SUPFAM" id="SSF46689">
    <property type="entry name" value="Homeodomain-like"/>
    <property type="match status" value="1"/>
</dbReference>
<dbReference type="PANTHER" id="PTHR30055:SF234">
    <property type="entry name" value="HTH-TYPE TRANSCRIPTIONAL REGULATOR BETI"/>
    <property type="match status" value="1"/>
</dbReference>
<evidence type="ECO:0000256" key="4">
    <source>
        <dbReference type="PROSITE-ProRule" id="PRU00335"/>
    </source>
</evidence>
<evidence type="ECO:0000256" key="3">
    <source>
        <dbReference type="ARBA" id="ARBA00023163"/>
    </source>
</evidence>
<dbReference type="Pfam" id="PF00440">
    <property type="entry name" value="TetR_N"/>
    <property type="match status" value="1"/>
</dbReference>
<evidence type="ECO:0000259" key="5">
    <source>
        <dbReference type="PROSITE" id="PS50977"/>
    </source>
</evidence>
<dbReference type="Proteomes" id="UP001597216">
    <property type="component" value="Unassembled WGS sequence"/>
</dbReference>
<dbReference type="InterPro" id="IPR001647">
    <property type="entry name" value="HTH_TetR"/>
</dbReference>
<comment type="caution">
    <text evidence="6">The sequence shown here is derived from an EMBL/GenBank/DDBJ whole genome shotgun (WGS) entry which is preliminary data.</text>
</comment>
<evidence type="ECO:0000256" key="1">
    <source>
        <dbReference type="ARBA" id="ARBA00023015"/>
    </source>
</evidence>
<gene>
    <name evidence="6" type="ORF">ACFQ27_17145</name>
</gene>
<feature type="DNA-binding region" description="H-T-H motif" evidence="4">
    <location>
        <begin position="41"/>
        <end position="60"/>
    </location>
</feature>
<keyword evidence="7" id="KW-1185">Reference proteome</keyword>
<keyword evidence="2 4" id="KW-0238">DNA-binding</keyword>
<sequence>MTRIVTAANHARAHRKADFTCGQLMDAALQIIAREGLHAASYARIAQQAGVVRGVIYYHFADRPAFLRALHAHVVRRRNERLAAVAQGPMGMRSPSALIDLYWGLLQEPPFRAHAELAKAAKGDPGLWAMMAREAPVWGLPGLALGDPDSDGRMLLAILACISNASEEGASPHQPGRTAMLDYLKRLVAAGVPQLVTAA</sequence>
<evidence type="ECO:0000313" key="6">
    <source>
        <dbReference type="EMBL" id="MFD1192317.1"/>
    </source>
</evidence>
<dbReference type="InterPro" id="IPR009057">
    <property type="entry name" value="Homeodomain-like_sf"/>
</dbReference>
<dbReference type="RefSeq" id="WP_377354451.1">
    <property type="nucleotide sequence ID" value="NZ_JBHTLQ010000051.1"/>
</dbReference>
<accession>A0ABW3T6H8</accession>
<organism evidence="6 7">
    <name type="scientific">Phenylobacterium conjunctum</name>
    <dbReference type="NCBI Taxonomy" id="1298959"/>
    <lineage>
        <taxon>Bacteria</taxon>
        <taxon>Pseudomonadati</taxon>
        <taxon>Pseudomonadota</taxon>
        <taxon>Alphaproteobacteria</taxon>
        <taxon>Caulobacterales</taxon>
        <taxon>Caulobacteraceae</taxon>
        <taxon>Phenylobacterium</taxon>
    </lineage>
</organism>
<protein>
    <submittedName>
        <fullName evidence="6">TetR/AcrR family transcriptional regulator</fullName>
    </submittedName>
</protein>
<reference evidence="7" key="1">
    <citation type="journal article" date="2019" name="Int. J. Syst. Evol. Microbiol.">
        <title>The Global Catalogue of Microorganisms (GCM) 10K type strain sequencing project: providing services to taxonomists for standard genome sequencing and annotation.</title>
        <authorList>
            <consortium name="The Broad Institute Genomics Platform"/>
            <consortium name="The Broad Institute Genome Sequencing Center for Infectious Disease"/>
            <person name="Wu L."/>
            <person name="Ma J."/>
        </authorList>
    </citation>
    <scope>NUCLEOTIDE SEQUENCE [LARGE SCALE GENOMIC DNA]</scope>
    <source>
        <strain evidence="7">CCUG 55074</strain>
    </source>
</reference>
<dbReference type="Gene3D" id="1.10.357.10">
    <property type="entry name" value="Tetracycline Repressor, domain 2"/>
    <property type="match status" value="1"/>
</dbReference>